<evidence type="ECO:0000313" key="1">
    <source>
        <dbReference type="EMBL" id="MBJ7880429.1"/>
    </source>
</evidence>
<accession>A0A934KMF6</accession>
<dbReference type="EMBL" id="JAEHJZ010000012">
    <property type="protein sequence ID" value="MBJ7880429.1"/>
    <property type="molecule type" value="Genomic_DNA"/>
</dbReference>
<keyword evidence="2" id="KW-1185">Reference proteome</keyword>
<sequence length="182" mass="22015">MNWKQQLSKFEQNRDWESAIALIQETIDGNNNTINAYLSMNYLLMNLLVEEQYELRNHDYYAGLLKKYFLESYSKFSHDPEYLFYIGQIACISEWYFDIEIEEAQSMMHRALELKPNYTLYKWANYRNLDMRESDNKEKMILYAKKALSESEVKRDLKSKGALGKYLWNLLQYWSKEEIIEM</sequence>
<dbReference type="Proteomes" id="UP000662373">
    <property type="component" value="Unassembled WGS sequence"/>
</dbReference>
<proteinExistence type="predicted"/>
<name>A0A934KMF6_9FLAO</name>
<protein>
    <submittedName>
        <fullName evidence="1">Uncharacterized protein</fullName>
    </submittedName>
</protein>
<gene>
    <name evidence="1" type="ORF">JEM65_07155</name>
</gene>
<comment type="caution">
    <text evidence="1">The sequence shown here is derived from an EMBL/GenBank/DDBJ whole genome shotgun (WGS) entry which is preliminary data.</text>
</comment>
<evidence type="ECO:0000313" key="2">
    <source>
        <dbReference type="Proteomes" id="UP000662373"/>
    </source>
</evidence>
<dbReference type="AlphaFoldDB" id="A0A934KMF6"/>
<reference evidence="1 2" key="1">
    <citation type="submission" date="2020-09" db="EMBL/GenBank/DDBJ databases">
        <title>Draft genome of Gelidibacter salicanalis PAMC21136.</title>
        <authorList>
            <person name="Park H."/>
        </authorList>
    </citation>
    <scope>NUCLEOTIDE SEQUENCE [LARGE SCALE GENOMIC DNA]</scope>
    <source>
        <strain evidence="1 2">PAMC21136</strain>
    </source>
</reference>
<organism evidence="1 2">
    <name type="scientific">Gelidibacter salicanalis</name>
    <dbReference type="NCBI Taxonomy" id="291193"/>
    <lineage>
        <taxon>Bacteria</taxon>
        <taxon>Pseudomonadati</taxon>
        <taxon>Bacteroidota</taxon>
        <taxon>Flavobacteriia</taxon>
        <taxon>Flavobacteriales</taxon>
        <taxon>Flavobacteriaceae</taxon>
        <taxon>Gelidibacter</taxon>
    </lineage>
</organism>
<dbReference type="RefSeq" id="WP_199598265.1">
    <property type="nucleotide sequence ID" value="NZ_JAEHJZ010000012.1"/>
</dbReference>